<dbReference type="Proteomes" id="UP000184085">
    <property type="component" value="Unassembled WGS sequence"/>
</dbReference>
<dbReference type="InterPro" id="IPR015422">
    <property type="entry name" value="PyrdxlP-dep_Trfase_small"/>
</dbReference>
<keyword evidence="3 5" id="KW-0808">Transferase</keyword>
<dbReference type="InterPro" id="IPR015424">
    <property type="entry name" value="PyrdxlP-dep_Trfase"/>
</dbReference>
<dbReference type="Gene3D" id="3.90.1150.10">
    <property type="entry name" value="Aspartate Aminotransferase, domain 1"/>
    <property type="match status" value="1"/>
</dbReference>
<evidence type="ECO:0000313" key="8">
    <source>
        <dbReference type="Proteomes" id="UP000184085"/>
    </source>
</evidence>
<accession>A0A1M4MX45</accession>
<evidence type="ECO:0000256" key="1">
    <source>
        <dbReference type="ARBA" id="ARBA00001933"/>
    </source>
</evidence>
<dbReference type="CDD" id="cd00609">
    <property type="entry name" value="AAT_like"/>
    <property type="match status" value="1"/>
</dbReference>
<dbReference type="InterPro" id="IPR004838">
    <property type="entry name" value="NHTrfase_class1_PyrdxlP-BS"/>
</dbReference>
<keyword evidence="2 5" id="KW-0032">Aminotransferase</keyword>
<dbReference type="SUPFAM" id="SSF53383">
    <property type="entry name" value="PLP-dependent transferases"/>
    <property type="match status" value="1"/>
</dbReference>
<evidence type="ECO:0000256" key="2">
    <source>
        <dbReference type="ARBA" id="ARBA00022576"/>
    </source>
</evidence>
<gene>
    <name evidence="7" type="primary">hisCch1</name>
    <name evidence="7" type="ORF">KARMA_1267</name>
</gene>
<dbReference type="PROSITE" id="PS00105">
    <property type="entry name" value="AA_TRANSFER_CLASS_1"/>
    <property type="match status" value="1"/>
</dbReference>
<dbReference type="EMBL" id="FMJB01000043">
    <property type="protein sequence ID" value="SCM67080.1"/>
    <property type="molecule type" value="Genomic_DNA"/>
</dbReference>
<dbReference type="Gene3D" id="3.40.640.10">
    <property type="entry name" value="Type I PLP-dependent aspartate aminotransferase-like (Major domain)"/>
    <property type="match status" value="1"/>
</dbReference>
<dbReference type="RefSeq" id="WP_072705667.1">
    <property type="nucleotide sequence ID" value="NZ_FMJB01000043.1"/>
</dbReference>
<keyword evidence="8" id="KW-1185">Reference proteome</keyword>
<dbReference type="PANTHER" id="PTHR42885">
    <property type="entry name" value="HISTIDINOL-PHOSPHATE AMINOTRANSFERASE-RELATED"/>
    <property type="match status" value="1"/>
</dbReference>
<dbReference type="InterPro" id="IPR015421">
    <property type="entry name" value="PyrdxlP-dep_Trfase_major"/>
</dbReference>
<dbReference type="AlphaFoldDB" id="A0A1M4MX45"/>
<name>A0A1M4MX45_9RHOB</name>
<evidence type="ECO:0000256" key="3">
    <source>
        <dbReference type="ARBA" id="ARBA00022679"/>
    </source>
</evidence>
<organism evidence="7 8">
    <name type="scientific">Donghicola eburneus</name>
    <dbReference type="NCBI Taxonomy" id="393278"/>
    <lineage>
        <taxon>Bacteria</taxon>
        <taxon>Pseudomonadati</taxon>
        <taxon>Pseudomonadota</taxon>
        <taxon>Alphaproteobacteria</taxon>
        <taxon>Rhodobacterales</taxon>
        <taxon>Roseobacteraceae</taxon>
        <taxon>Donghicola</taxon>
    </lineage>
</organism>
<dbReference type="EC" id="2.6.1.-" evidence="5"/>
<evidence type="ECO:0000256" key="5">
    <source>
        <dbReference type="RuleBase" id="RU000481"/>
    </source>
</evidence>
<evidence type="ECO:0000259" key="6">
    <source>
        <dbReference type="Pfam" id="PF00155"/>
    </source>
</evidence>
<comment type="cofactor">
    <cofactor evidence="1 5">
        <name>pyridoxal 5'-phosphate</name>
        <dbReference type="ChEBI" id="CHEBI:597326"/>
    </cofactor>
</comment>
<dbReference type="InterPro" id="IPR004839">
    <property type="entry name" value="Aminotransferase_I/II_large"/>
</dbReference>
<keyword evidence="4" id="KW-0663">Pyridoxal phosphate</keyword>
<dbReference type="GO" id="GO:0030170">
    <property type="term" value="F:pyridoxal phosphate binding"/>
    <property type="evidence" value="ECO:0007669"/>
    <property type="project" value="InterPro"/>
</dbReference>
<feature type="domain" description="Aminotransferase class I/classII large" evidence="6">
    <location>
        <begin position="37"/>
        <end position="359"/>
    </location>
</feature>
<comment type="similarity">
    <text evidence="5">Belongs to the class-I pyridoxal-phosphate-dependent aminotransferase family.</text>
</comment>
<evidence type="ECO:0000313" key="7">
    <source>
        <dbReference type="EMBL" id="SCM67080.1"/>
    </source>
</evidence>
<evidence type="ECO:0000256" key="4">
    <source>
        <dbReference type="ARBA" id="ARBA00022898"/>
    </source>
</evidence>
<dbReference type="Pfam" id="PF00155">
    <property type="entry name" value="Aminotran_1_2"/>
    <property type="match status" value="1"/>
</dbReference>
<dbReference type="GO" id="GO:0008483">
    <property type="term" value="F:transaminase activity"/>
    <property type="evidence" value="ECO:0007669"/>
    <property type="project" value="UniProtKB-KW"/>
</dbReference>
<sequence length="367" mass="39490">MTHPRYTRLLDSLPSTVPFVGPEVIERTTGQPFSARLGANENIFGPSPTALEALRQADAEIWKYPDSASHDLKSEIAAQNGIAPENIVIGEGVDGLLGYLARMMIEQGDTVVTSDGAYPTFNYHVAGFGGVLHKVPFKDDFEDLDALITRAAEVDAKLLYLSNPDNPMGTYLSGTTIADALDRLPKGCLMILDEAYIELAPTDARADIAIEDPRVIRMRSMSKAYGLAGARVGYALGAAELIKNFDKIRNHFGLNRSAQHAALAALQDTEWLAHIQSQVSHSRDRLSQIALDNSLTPIPSATNFVTMDCGRDGDYAAAVVRELGARGIFARMPGVAPLNRCIRISCGPDAALDLFAAALPQALKAAL</sequence>
<dbReference type="PANTHER" id="PTHR42885:SF2">
    <property type="entry name" value="HISTIDINOL-PHOSPHATE AMINOTRANSFERASE"/>
    <property type="match status" value="1"/>
</dbReference>
<reference evidence="8" key="1">
    <citation type="submission" date="2016-09" db="EMBL/GenBank/DDBJ databases">
        <authorList>
            <person name="Wibberg D."/>
        </authorList>
    </citation>
    <scope>NUCLEOTIDE SEQUENCE [LARGE SCALE GENOMIC DNA]</scope>
</reference>
<dbReference type="NCBIfam" id="NF006014">
    <property type="entry name" value="PRK08153.1"/>
    <property type="match status" value="1"/>
</dbReference>
<proteinExistence type="inferred from homology"/>
<protein>
    <recommendedName>
        <fullName evidence="5">Aminotransferase</fullName>
        <ecNumber evidence="5">2.6.1.-</ecNumber>
    </recommendedName>
</protein>